<protein>
    <submittedName>
        <fullName evidence="1">Uncharacterized protein</fullName>
    </submittedName>
</protein>
<sequence>MVALKAVDPKSAYMDSKNLVPIWKREIEKIDLEIQVLEGDLETAIDNLNYIKDKKTKLKKQKEIALKKAMEDQGLFQ</sequence>
<gene>
    <name evidence="1" type="ORF">ND812_11995</name>
</gene>
<name>A0ABT3LYM3_9LEPT</name>
<accession>A0ABT3LYM3</accession>
<proteinExistence type="predicted"/>
<dbReference type="Proteomes" id="UP001209737">
    <property type="component" value="Unassembled WGS sequence"/>
</dbReference>
<organism evidence="1 2">
    <name type="scientific">Leptospira limi</name>
    <dbReference type="NCBI Taxonomy" id="2950023"/>
    <lineage>
        <taxon>Bacteria</taxon>
        <taxon>Pseudomonadati</taxon>
        <taxon>Spirochaetota</taxon>
        <taxon>Spirochaetia</taxon>
        <taxon>Leptospirales</taxon>
        <taxon>Leptospiraceae</taxon>
        <taxon>Leptospira</taxon>
    </lineage>
</organism>
<evidence type="ECO:0000313" key="1">
    <source>
        <dbReference type="EMBL" id="MCW7462814.1"/>
    </source>
</evidence>
<keyword evidence="2" id="KW-1185">Reference proteome</keyword>
<dbReference type="GeneID" id="93340738"/>
<reference evidence="1 2" key="1">
    <citation type="submission" date="2022-06" db="EMBL/GenBank/DDBJ databases">
        <title>Leptospira isolates from biofilms formed at urban environments.</title>
        <authorList>
            <person name="Ribeiro P.S."/>
            <person name="Sousa T."/>
            <person name="Carvalho N."/>
            <person name="Aburjaile F."/>
            <person name="Neves F."/>
            <person name="Oliveira D."/>
            <person name="Blanco L."/>
            <person name="Lima J."/>
            <person name="Costa F."/>
            <person name="Brenig B."/>
            <person name="Soares S."/>
            <person name="Ramos R."/>
            <person name="Goes-Neto A."/>
            <person name="Matiuzzi M."/>
            <person name="Azevedo V."/>
            <person name="Ristow P."/>
        </authorList>
    </citation>
    <scope>NUCLEOTIDE SEQUENCE [LARGE SCALE GENOMIC DNA]</scope>
    <source>
        <strain evidence="1 2">VSF25</strain>
    </source>
</reference>
<dbReference type="RefSeq" id="WP_100766337.1">
    <property type="nucleotide sequence ID" value="NZ_JAMQPV010000001.1"/>
</dbReference>
<comment type="caution">
    <text evidence="1">The sequence shown here is derived from an EMBL/GenBank/DDBJ whole genome shotgun (WGS) entry which is preliminary data.</text>
</comment>
<evidence type="ECO:0000313" key="2">
    <source>
        <dbReference type="Proteomes" id="UP001209737"/>
    </source>
</evidence>
<dbReference type="EMBL" id="JAMQPV010000001">
    <property type="protein sequence ID" value="MCW7462814.1"/>
    <property type="molecule type" value="Genomic_DNA"/>
</dbReference>